<dbReference type="SMART" id="SM00315">
    <property type="entry name" value="RGS"/>
    <property type="match status" value="1"/>
</dbReference>
<feature type="transmembrane region" description="Helical" evidence="2">
    <location>
        <begin position="7"/>
        <end position="26"/>
    </location>
</feature>
<dbReference type="PANTHER" id="PTHR22775:SF3">
    <property type="entry name" value="SORTING NEXIN-13"/>
    <property type="match status" value="1"/>
</dbReference>
<keyword evidence="2" id="KW-0472">Membrane</keyword>
<dbReference type="Gene3D" id="1.10.167.10">
    <property type="entry name" value="Regulator of G-protein Signalling 4, domain 2"/>
    <property type="match status" value="1"/>
</dbReference>
<feature type="transmembrane region" description="Helical" evidence="2">
    <location>
        <begin position="32"/>
        <end position="55"/>
    </location>
</feature>
<dbReference type="SMART" id="SM00313">
    <property type="entry name" value="PXA"/>
    <property type="match status" value="1"/>
</dbReference>
<feature type="region of interest" description="Disordered" evidence="1">
    <location>
        <begin position="564"/>
        <end position="669"/>
    </location>
</feature>
<feature type="domain" description="PXA" evidence="4">
    <location>
        <begin position="102"/>
        <end position="291"/>
    </location>
</feature>
<dbReference type="InterPro" id="IPR003114">
    <property type="entry name" value="Phox_assoc"/>
</dbReference>
<evidence type="ECO:0000256" key="2">
    <source>
        <dbReference type="SAM" id="Phobius"/>
    </source>
</evidence>
<dbReference type="Pfam" id="PF02194">
    <property type="entry name" value="PXA"/>
    <property type="match status" value="1"/>
</dbReference>
<evidence type="ECO:0000259" key="3">
    <source>
        <dbReference type="PROSITE" id="PS50132"/>
    </source>
</evidence>
<dbReference type="Pfam" id="PF00615">
    <property type="entry name" value="RGS"/>
    <property type="match status" value="1"/>
</dbReference>
<protein>
    <submittedName>
        <fullName evidence="5 7">PXA-domain-containing protein</fullName>
    </submittedName>
</protein>
<evidence type="ECO:0000313" key="5">
    <source>
        <dbReference type="EMBL" id="KAF1817117.1"/>
    </source>
</evidence>
<dbReference type="SUPFAM" id="SSF48097">
    <property type="entry name" value="Regulator of G-protein signaling, RGS"/>
    <property type="match status" value="1"/>
</dbReference>
<reference evidence="7" key="3">
    <citation type="submission" date="2025-04" db="UniProtKB">
        <authorList>
            <consortium name="RefSeq"/>
        </authorList>
    </citation>
    <scope>IDENTIFICATION</scope>
    <source>
        <strain evidence="7">CBS 781.70</strain>
    </source>
</reference>
<dbReference type="InterPro" id="IPR044926">
    <property type="entry name" value="RGS_subdomain_2"/>
</dbReference>
<dbReference type="PANTHER" id="PTHR22775">
    <property type="entry name" value="SORTING NEXIN"/>
    <property type="match status" value="1"/>
</dbReference>
<dbReference type="InterPro" id="IPR036305">
    <property type="entry name" value="RGS_sf"/>
</dbReference>
<keyword evidence="6" id="KW-1185">Reference proteome</keyword>
<dbReference type="Proteomes" id="UP000504638">
    <property type="component" value="Unplaced"/>
</dbReference>
<dbReference type="AlphaFoldDB" id="A0A6G1GG89"/>
<evidence type="ECO:0000313" key="6">
    <source>
        <dbReference type="Proteomes" id="UP000504638"/>
    </source>
</evidence>
<accession>A0A6G1GG89</accession>
<dbReference type="PROSITE" id="PS50132">
    <property type="entry name" value="RGS"/>
    <property type="match status" value="1"/>
</dbReference>
<evidence type="ECO:0000259" key="4">
    <source>
        <dbReference type="PROSITE" id="PS51207"/>
    </source>
</evidence>
<keyword evidence="2" id="KW-1133">Transmembrane helix</keyword>
<name>A0A6G1GG89_9PEZI</name>
<reference evidence="5 7" key="1">
    <citation type="submission" date="2020-01" db="EMBL/GenBank/DDBJ databases">
        <authorList>
            <consortium name="DOE Joint Genome Institute"/>
            <person name="Haridas S."/>
            <person name="Albert R."/>
            <person name="Binder M."/>
            <person name="Bloem J."/>
            <person name="Labutti K."/>
            <person name="Salamov A."/>
            <person name="Andreopoulos B."/>
            <person name="Baker S.E."/>
            <person name="Barry K."/>
            <person name="Bills G."/>
            <person name="Bluhm B.H."/>
            <person name="Cannon C."/>
            <person name="Castanera R."/>
            <person name="Culley D.E."/>
            <person name="Daum C."/>
            <person name="Ezra D."/>
            <person name="Gonzalez J.B."/>
            <person name="Henrissat B."/>
            <person name="Kuo A."/>
            <person name="Liang C."/>
            <person name="Lipzen A."/>
            <person name="Lutzoni F."/>
            <person name="Magnuson J."/>
            <person name="Mondo S."/>
            <person name="Nolan M."/>
            <person name="Ohm R."/>
            <person name="Pangilinan J."/>
            <person name="Park H.-J."/>
            <person name="Ramirez L."/>
            <person name="Alfaro M."/>
            <person name="Sun H."/>
            <person name="Tritt A."/>
            <person name="Yoshinaga Y."/>
            <person name="Zwiers L.-H."/>
            <person name="Turgeon B.G."/>
            <person name="Goodwin S.B."/>
            <person name="Spatafora J.W."/>
            <person name="Crous P.W."/>
            <person name="Grigoriev I.V."/>
        </authorList>
    </citation>
    <scope>NUCLEOTIDE SEQUENCE</scope>
    <source>
        <strain evidence="5 7">CBS 781.70</strain>
    </source>
</reference>
<dbReference type="GeneID" id="54423867"/>
<sequence length="919" mass="102505">MELRRRHVILAVLAVFIAWGYATHWVPSIRWIPYAFVSGVVATVAISLWLILTTARRKRALQRPRTQKEDRIAFIAPQTWQLETAAQRRHLLYRRDPIYPPSSEVSQAADRLLNLILRDFVQSWYSKISPRPTFTNEVDRAIRTALKNILDRVLALDLVDIVVSRLIPIVTEHLRDFDEAERAVRGRKLSRSVTESEELDLAIAAKFREGKLHAAASLAYANPKTAQQQHLRGIVTRCLTLLLPEDMTKSASVVVLVKEIVSCAVLYPVTQALIDPDTWNKLLEGYGRAFLQERKTVRKLRAALDEHAPPSPKSGKPAVFPKLSANDSERRFERFIRAVRKCNNLSDARRFRSEVASQLWKESNEEGQDPLYLRRLETGKRMLDQKIASLGAGAFGKPKLSLQPPGQATPSSTLENAALREVLYNASGLSCFMEYMERLGLIRLVQFWIVVDGFRNPLEVDTDDPSEYVGGDAYWTESDRTDLAQINGGYLSKPELKVSPVAKEAVKSFLRAGKEATGAQYHAARRAVLEAQTAVYEEMQDVHFRNFKKTDLWFKLLASEEREAIPAPPSPTSSLGQVEEFRKHAAPKPRNARLSTTNALKPTDLRRAVVSATNLRDVARSENGDESPRRSLDDSNRAPLFDDEPSADPLADSVQSLDSDPGPAKNVQDPKVVDAMQTALNHILEEPPDPDSLFSDPAVRSPPDADSLRSSLDIPRAGSPALKKGKLSIASLGLVGGPASRGVFHDDLFGDEQKFIEDEREDSDDIKTPVEDEIHEAAPGDLGLAEAIDALTGDIEKLVTQEAIVDSLMKKAELTNNAAELRILRKSKTSLQREISRKELQRQQYIVQESESSLFGRATISITSIMVGQEPDGKEYALCKFPVFIFAVERELTYFRCDRSAAGSWRADASGCMGCRSAI</sequence>
<feature type="region of interest" description="Disordered" evidence="1">
    <location>
        <begin position="684"/>
        <end position="717"/>
    </location>
</feature>
<keyword evidence="2" id="KW-0812">Transmembrane</keyword>
<feature type="compositionally biased region" description="Basic and acidic residues" evidence="1">
    <location>
        <begin position="617"/>
        <end position="636"/>
    </location>
</feature>
<reference evidence="7" key="2">
    <citation type="submission" date="2020-04" db="EMBL/GenBank/DDBJ databases">
        <authorList>
            <consortium name="NCBI Genome Project"/>
        </authorList>
    </citation>
    <scope>NUCLEOTIDE SEQUENCE</scope>
    <source>
        <strain evidence="7">CBS 781.70</strain>
    </source>
</reference>
<feature type="domain" description="RGS" evidence="3">
    <location>
        <begin position="418"/>
        <end position="557"/>
    </location>
</feature>
<gene>
    <name evidence="5 7" type="ORF">P152DRAFT_8681</name>
</gene>
<dbReference type="GO" id="GO:0035091">
    <property type="term" value="F:phosphatidylinositol binding"/>
    <property type="evidence" value="ECO:0007669"/>
    <property type="project" value="TreeGrafter"/>
</dbReference>
<organism evidence="5">
    <name type="scientific">Eremomyces bilateralis CBS 781.70</name>
    <dbReference type="NCBI Taxonomy" id="1392243"/>
    <lineage>
        <taxon>Eukaryota</taxon>
        <taxon>Fungi</taxon>
        <taxon>Dikarya</taxon>
        <taxon>Ascomycota</taxon>
        <taxon>Pezizomycotina</taxon>
        <taxon>Dothideomycetes</taxon>
        <taxon>Dothideomycetes incertae sedis</taxon>
        <taxon>Eremomycetales</taxon>
        <taxon>Eremomycetaceae</taxon>
        <taxon>Eremomyces</taxon>
    </lineage>
</organism>
<dbReference type="PROSITE" id="PS51207">
    <property type="entry name" value="PXA"/>
    <property type="match status" value="1"/>
</dbReference>
<proteinExistence type="predicted"/>
<dbReference type="RefSeq" id="XP_033538748.1">
    <property type="nucleotide sequence ID" value="XM_033683297.1"/>
</dbReference>
<dbReference type="EMBL" id="ML975149">
    <property type="protein sequence ID" value="KAF1817117.1"/>
    <property type="molecule type" value="Genomic_DNA"/>
</dbReference>
<dbReference type="OrthoDB" id="120967at2759"/>
<evidence type="ECO:0000256" key="1">
    <source>
        <dbReference type="SAM" id="MobiDB-lite"/>
    </source>
</evidence>
<dbReference type="InterPro" id="IPR016137">
    <property type="entry name" value="RGS"/>
</dbReference>
<evidence type="ECO:0000313" key="7">
    <source>
        <dbReference type="RefSeq" id="XP_033538748.1"/>
    </source>
</evidence>